<dbReference type="Proteomes" id="UP000037460">
    <property type="component" value="Unassembled WGS sequence"/>
</dbReference>
<comment type="caution">
    <text evidence="1">The sequence shown here is derived from an EMBL/GenBank/DDBJ whole genome shotgun (WGS) entry which is preliminary data.</text>
</comment>
<evidence type="ECO:0000313" key="2">
    <source>
        <dbReference type="Proteomes" id="UP000037460"/>
    </source>
</evidence>
<sequence length="67" mass="7230">MMALLNTMARLEAKINYLDAKLDKIGESSVTTGWMAEQLNGKLDALGEMLSSIMLDADHQDAGPPPP</sequence>
<name>A0A0M0JRT8_9EUKA</name>
<accession>A0A0M0JRT8</accession>
<protein>
    <submittedName>
        <fullName evidence="1">Uncharacterized protein</fullName>
    </submittedName>
</protein>
<proteinExistence type="predicted"/>
<dbReference type="AlphaFoldDB" id="A0A0M0JRT8"/>
<gene>
    <name evidence="1" type="ORF">Ctob_002206</name>
</gene>
<keyword evidence="2" id="KW-1185">Reference proteome</keyword>
<dbReference type="EMBL" id="JWZX01002432">
    <property type="protein sequence ID" value="KOO29331.1"/>
    <property type="molecule type" value="Genomic_DNA"/>
</dbReference>
<organism evidence="1 2">
    <name type="scientific">Chrysochromulina tobinii</name>
    <dbReference type="NCBI Taxonomy" id="1460289"/>
    <lineage>
        <taxon>Eukaryota</taxon>
        <taxon>Haptista</taxon>
        <taxon>Haptophyta</taxon>
        <taxon>Prymnesiophyceae</taxon>
        <taxon>Prymnesiales</taxon>
        <taxon>Chrysochromulinaceae</taxon>
        <taxon>Chrysochromulina</taxon>
    </lineage>
</organism>
<evidence type="ECO:0000313" key="1">
    <source>
        <dbReference type="EMBL" id="KOO29331.1"/>
    </source>
</evidence>
<reference evidence="2" key="1">
    <citation type="journal article" date="2015" name="PLoS Genet.">
        <title>Genome Sequence and Transcriptome Analyses of Chrysochromulina tobin: Metabolic Tools for Enhanced Algal Fitness in the Prominent Order Prymnesiales (Haptophyceae).</title>
        <authorList>
            <person name="Hovde B.T."/>
            <person name="Deodato C.R."/>
            <person name="Hunsperger H.M."/>
            <person name="Ryken S.A."/>
            <person name="Yost W."/>
            <person name="Jha R.K."/>
            <person name="Patterson J."/>
            <person name="Monnat R.J. Jr."/>
            <person name="Barlow S.B."/>
            <person name="Starkenburg S.R."/>
            <person name="Cattolico R.A."/>
        </authorList>
    </citation>
    <scope>NUCLEOTIDE SEQUENCE</scope>
    <source>
        <strain evidence="2">CCMP291</strain>
    </source>
</reference>